<accession>A0A1C4ZQR3</accession>
<dbReference type="OrthoDB" id="3607295at2"/>
<gene>
    <name evidence="2" type="ORF">GA0074695_5946</name>
</gene>
<dbReference type="RefSeq" id="WP_089009182.1">
    <property type="nucleotide sequence ID" value="NZ_LT607411.1"/>
</dbReference>
<evidence type="ECO:0000313" key="3">
    <source>
        <dbReference type="Proteomes" id="UP000198242"/>
    </source>
</evidence>
<feature type="domain" description="Thiopeptide-type bacteriocin biosynthesis" evidence="1">
    <location>
        <begin position="6"/>
        <end position="302"/>
    </location>
</feature>
<dbReference type="Proteomes" id="UP000198242">
    <property type="component" value="Chromosome I"/>
</dbReference>
<sequence length="336" mass="36814">MSGDVWRSVHVHRLGGQDAFLTEGLGPALADLRAQRRVRRAFFLRYWEGGHHVRVRVRCEPADADAVVADLSGALTRYLRAHPEEQPFDLEEFARTAQPTMAALEGVAAGVTYPPGTVREAPYVPEFDKYGGPAGVAVAEEFFDRSAGLVLAALPQVIERPGRRLGLGFTMMLRGLDAAELSPAEAAAFLRHYCLMWSPYVFDEFLDTWPRLLAERREPVAAQTRRLLAARPLADGYSTAVRTAVAAADADPAVLPAVTLAGPDADPARRRRVLLVSYLHTHNNRLGLTPQQEAFLGFLGHHVLAECAGTAPEEDLLQQTRAERAQRLGALMHTVS</sequence>
<dbReference type="InterPro" id="IPR023809">
    <property type="entry name" value="Thiopep_bacteriocin_synth_dom"/>
</dbReference>
<dbReference type="Pfam" id="PF14028">
    <property type="entry name" value="Lant_dehydr_C"/>
    <property type="match status" value="1"/>
</dbReference>
<organism evidence="2 3">
    <name type="scientific">Micromonospora viridifaciens</name>
    <dbReference type="NCBI Taxonomy" id="1881"/>
    <lineage>
        <taxon>Bacteria</taxon>
        <taxon>Bacillati</taxon>
        <taxon>Actinomycetota</taxon>
        <taxon>Actinomycetes</taxon>
        <taxon>Micromonosporales</taxon>
        <taxon>Micromonosporaceae</taxon>
        <taxon>Micromonospora</taxon>
    </lineage>
</organism>
<reference evidence="3" key="1">
    <citation type="submission" date="2016-06" db="EMBL/GenBank/DDBJ databases">
        <authorList>
            <person name="Varghese N."/>
            <person name="Submissions Spin"/>
        </authorList>
    </citation>
    <scope>NUCLEOTIDE SEQUENCE [LARGE SCALE GENOMIC DNA]</scope>
    <source>
        <strain evidence="3">DSM 43909</strain>
    </source>
</reference>
<evidence type="ECO:0000313" key="2">
    <source>
        <dbReference type="EMBL" id="SCF35222.1"/>
    </source>
</evidence>
<protein>
    <submittedName>
        <fullName evidence="2">Thiopeptide-type bacteriocin biosynthesis domain-containing protein</fullName>
    </submittedName>
</protein>
<dbReference type="EMBL" id="LT607411">
    <property type="protein sequence ID" value="SCF35222.1"/>
    <property type="molecule type" value="Genomic_DNA"/>
</dbReference>
<dbReference type="AlphaFoldDB" id="A0A1C4ZQR3"/>
<keyword evidence="3" id="KW-1185">Reference proteome</keyword>
<name>A0A1C4ZQR3_MICVI</name>
<proteinExistence type="predicted"/>
<evidence type="ECO:0000259" key="1">
    <source>
        <dbReference type="Pfam" id="PF14028"/>
    </source>
</evidence>